<dbReference type="InterPro" id="IPR036779">
    <property type="entry name" value="LysM_dom_sf"/>
</dbReference>
<dbReference type="SMART" id="SM00257">
    <property type="entry name" value="LysM"/>
    <property type="match status" value="1"/>
</dbReference>
<dbReference type="Gene3D" id="3.10.350.10">
    <property type="entry name" value="LysM domain"/>
    <property type="match status" value="1"/>
</dbReference>
<dbReference type="CDD" id="cd00118">
    <property type="entry name" value="LysM"/>
    <property type="match status" value="1"/>
</dbReference>
<feature type="region of interest" description="Disordered" evidence="1">
    <location>
        <begin position="183"/>
        <end position="242"/>
    </location>
</feature>
<dbReference type="PROSITE" id="PS51782">
    <property type="entry name" value="LYSM"/>
    <property type="match status" value="1"/>
</dbReference>
<evidence type="ECO:0000259" key="2">
    <source>
        <dbReference type="PROSITE" id="PS51782"/>
    </source>
</evidence>
<dbReference type="SUPFAM" id="SSF56925">
    <property type="entry name" value="OMPA-like"/>
    <property type="match status" value="1"/>
</dbReference>
<dbReference type="Gene3D" id="2.40.160.20">
    <property type="match status" value="1"/>
</dbReference>
<dbReference type="EMBL" id="KP795663">
    <property type="protein sequence ID" value="AKN39753.1"/>
    <property type="molecule type" value="Genomic_DNA"/>
</dbReference>
<feature type="domain" description="LysM" evidence="2">
    <location>
        <begin position="267"/>
        <end position="316"/>
    </location>
</feature>
<reference evidence="3" key="1">
    <citation type="journal article" date="2015" name="MBio">
        <title>Eco-Evolutionary Dynamics of Episomes among Ecologically Cohesive Bacterial Populations.</title>
        <authorList>
            <person name="Xue H."/>
            <person name="Cordero O.X."/>
            <person name="Camas F.M."/>
            <person name="Trimble W."/>
            <person name="Meyer F."/>
            <person name="Guglielmini J."/>
            <person name="Rocha E.P."/>
            <person name="Polz M.F."/>
        </authorList>
    </citation>
    <scope>NUCLEOTIDE SEQUENCE</scope>
    <source>
        <strain evidence="3">ZS_101</strain>
    </source>
</reference>
<dbReference type="AlphaFoldDB" id="A0A0H3ZTS0"/>
<evidence type="ECO:0000313" key="3">
    <source>
        <dbReference type="EMBL" id="AKN39753.1"/>
    </source>
</evidence>
<accession>A0A0H3ZTS0</accession>
<feature type="compositionally biased region" description="Basic residues" evidence="1">
    <location>
        <begin position="196"/>
        <end position="221"/>
    </location>
</feature>
<dbReference type="SUPFAM" id="SSF54106">
    <property type="entry name" value="LysM domain"/>
    <property type="match status" value="1"/>
</dbReference>
<dbReference type="Pfam" id="PF01476">
    <property type="entry name" value="LysM"/>
    <property type="match status" value="1"/>
</dbReference>
<dbReference type="InterPro" id="IPR011250">
    <property type="entry name" value="OMP/PagP_B-barrel"/>
</dbReference>
<sequence length="321" mass="34795">MRESTNKKIAGSGPSVWVTGVALLLASFNSVAATLDNQSAFYLNASGGLAVGKDNQDKSELYRHGGGFHLSETVDIGIADVYLGNENGASSTRGAELYLRRLAPVGDLAQLYVDAGVTTFGDHLSMGAGMLYALNDHIDIDVGYRYYADASVTQGDTYSLSLGLQYNFADRAIAAMQAPQTPRIQPREVNPNPKVAKAKPKVAKAKPKVAKAKPKVAKAKPKAVEPNPKVAQPNPKIIEVKPKPTSACPTIWRSPSRFIAAPQQTTERYEVQEGDWATKIARRHCTTLEVLMTLNPWLTPRVVDSRYIYPGEALNVPSRSE</sequence>
<protein>
    <recommendedName>
        <fullName evidence="2">LysM domain-containing protein</fullName>
    </recommendedName>
</protein>
<proteinExistence type="predicted"/>
<dbReference type="InterPro" id="IPR018392">
    <property type="entry name" value="LysM"/>
</dbReference>
<organism evidence="3">
    <name type="scientific">Vibrio splendidus</name>
    <dbReference type="NCBI Taxonomy" id="29497"/>
    <lineage>
        <taxon>Bacteria</taxon>
        <taxon>Pseudomonadati</taxon>
        <taxon>Pseudomonadota</taxon>
        <taxon>Gammaproteobacteria</taxon>
        <taxon>Vibrionales</taxon>
        <taxon>Vibrionaceae</taxon>
        <taxon>Vibrio</taxon>
    </lineage>
</organism>
<name>A0A0H3ZTS0_VIBSP</name>
<evidence type="ECO:0000256" key="1">
    <source>
        <dbReference type="SAM" id="MobiDB-lite"/>
    </source>
</evidence>